<dbReference type="GeneID" id="93527118"/>
<dbReference type="RefSeq" id="WP_002991637.1">
    <property type="nucleotide sequence ID" value="NZ_CP068108.1"/>
</dbReference>
<reference evidence="1 2" key="1">
    <citation type="submission" date="2021-01" db="EMBL/GenBank/DDBJ databases">
        <title>FDA dAtabase for Regulatory Grade micrObial Sequences (FDA-ARGOS): Supporting development and validation of Infectious Disease Dx tests.</title>
        <authorList>
            <person name="Sproer C."/>
            <person name="Gronow S."/>
            <person name="Severitt S."/>
            <person name="Schroder I."/>
            <person name="Tallon L."/>
            <person name="Sadzewicz L."/>
            <person name="Zhao X."/>
            <person name="Boylan J."/>
            <person name="Ott S."/>
            <person name="Bowen H."/>
            <person name="Vavikolanu K."/>
            <person name="Mehta A."/>
            <person name="Aluvathingal J."/>
            <person name="Nadendla S."/>
            <person name="Lowell S."/>
            <person name="Myers T."/>
            <person name="Yan Y."/>
            <person name="Sichtig H."/>
        </authorList>
    </citation>
    <scope>NUCLEOTIDE SEQUENCE [LARGE SCALE GENOMIC DNA]</scope>
    <source>
        <strain evidence="1 2">FDAARGOS_1131</strain>
    </source>
</reference>
<organism evidence="1 2">
    <name type="scientific">Myroides odoratus</name>
    <name type="common">Flavobacterium odoratum</name>
    <dbReference type="NCBI Taxonomy" id="256"/>
    <lineage>
        <taxon>Bacteria</taxon>
        <taxon>Pseudomonadati</taxon>
        <taxon>Bacteroidota</taxon>
        <taxon>Flavobacteriia</taxon>
        <taxon>Flavobacteriales</taxon>
        <taxon>Flavobacteriaceae</taxon>
        <taxon>Myroides</taxon>
    </lineage>
</organism>
<evidence type="ECO:0000313" key="1">
    <source>
        <dbReference type="EMBL" id="QQU01226.1"/>
    </source>
</evidence>
<name>A0A9Q6Z5B7_MYROD</name>
<sequence length="265" mass="30848">MKEDNELQVAFSNAEAGWIDLLFIYNNTVVKERISHCFDPLPQLKIWLESIVLGAEQTSFSYDNEGSIIRFNFERVISSELIVSDFINGYRRSSLEIFTVSYPSEQNYGKYATKEELLACNRQNANAYDDIMFRVTISRTQLVALFYTGLLHFFNSEDYNPLEWEYHRMSDKLSKKLNLDYPNLLQYCETLSKQKLLELFHSIEASEAYWVLKSDFEEFENLATSQKKDIIQDLLETNANPYDGSSLLDIHSKIIENFLNASPLN</sequence>
<evidence type="ECO:0000313" key="2">
    <source>
        <dbReference type="Proteomes" id="UP000596202"/>
    </source>
</evidence>
<dbReference type="EMBL" id="CP068108">
    <property type="protein sequence ID" value="QQU01226.1"/>
    <property type="molecule type" value="Genomic_DNA"/>
</dbReference>
<accession>A0A9Q6Z5B7</accession>
<proteinExistence type="predicted"/>
<gene>
    <name evidence="1" type="ORF">I6I88_05600</name>
</gene>
<protein>
    <submittedName>
        <fullName evidence="1">Uncharacterized protein</fullName>
    </submittedName>
</protein>
<dbReference type="Proteomes" id="UP000596202">
    <property type="component" value="Chromosome"/>
</dbReference>
<dbReference type="OrthoDB" id="1493628at2"/>
<dbReference type="AlphaFoldDB" id="A0A9Q6Z5B7"/>